<name>A0AAV5S1V6_MAUHU</name>
<reference evidence="4 5" key="1">
    <citation type="journal article" date="2023" name="Elife">
        <title>Identification of key yeast species and microbe-microbe interactions impacting larval growth of Drosophila in the wild.</title>
        <authorList>
            <person name="Mure A."/>
            <person name="Sugiura Y."/>
            <person name="Maeda R."/>
            <person name="Honda K."/>
            <person name="Sakurai N."/>
            <person name="Takahashi Y."/>
            <person name="Watada M."/>
            <person name="Katoh T."/>
            <person name="Gotoh A."/>
            <person name="Gotoh Y."/>
            <person name="Taniguchi I."/>
            <person name="Nakamura K."/>
            <person name="Hayashi T."/>
            <person name="Katayama T."/>
            <person name="Uemura T."/>
            <person name="Hattori Y."/>
        </authorList>
    </citation>
    <scope>NUCLEOTIDE SEQUENCE [LARGE SCALE GENOMIC DNA]</scope>
    <source>
        <strain evidence="4 5">KH-74</strain>
    </source>
</reference>
<gene>
    <name evidence="4" type="ORF">DAKH74_040120</name>
</gene>
<evidence type="ECO:0000313" key="4">
    <source>
        <dbReference type="EMBL" id="GMM57396.1"/>
    </source>
</evidence>
<sequence>MSVDTFDIFERGVQDPCSHDLDDEDETPLILSCPQGHALRKVHTTPHSFYSYAAETPAPDASTDFSTSPPASDGLRRTRTVAHSPRRASRTDSSLFVQQQARRPSCRMRRESSASIIPTHIYGLEKYVSSQLDELSTVPTPSDEDSAHSSVFDSDCLVAQHESALLPVPPHFSAALMDKRQGEAPQTVPQTASSTATPAPSPQRRPSAIKTSLANSFAGGVARG</sequence>
<organism evidence="4 5">
    <name type="scientific">Maudiozyma humilis</name>
    <name type="common">Sour dough yeast</name>
    <name type="synonym">Kazachstania humilis</name>
    <dbReference type="NCBI Taxonomy" id="51915"/>
    <lineage>
        <taxon>Eukaryota</taxon>
        <taxon>Fungi</taxon>
        <taxon>Dikarya</taxon>
        <taxon>Ascomycota</taxon>
        <taxon>Saccharomycotina</taxon>
        <taxon>Saccharomycetes</taxon>
        <taxon>Saccharomycetales</taxon>
        <taxon>Saccharomycetaceae</taxon>
        <taxon>Maudiozyma</taxon>
    </lineage>
</organism>
<evidence type="ECO:0000256" key="2">
    <source>
        <dbReference type="ARBA" id="ARBA00022553"/>
    </source>
</evidence>
<protein>
    <submittedName>
        <fullName evidence="4">Uncharacterized protein</fullName>
    </submittedName>
</protein>
<evidence type="ECO:0000313" key="5">
    <source>
        <dbReference type="Proteomes" id="UP001377567"/>
    </source>
</evidence>
<evidence type="ECO:0000256" key="3">
    <source>
        <dbReference type="SAM" id="MobiDB-lite"/>
    </source>
</evidence>
<comment type="caution">
    <text evidence="4">The sequence shown here is derived from an EMBL/GenBank/DDBJ whole genome shotgun (WGS) entry which is preliminary data.</text>
</comment>
<dbReference type="AlphaFoldDB" id="A0AAV5S1V6"/>
<dbReference type="EMBL" id="BTGD01000013">
    <property type="protein sequence ID" value="GMM57396.1"/>
    <property type="molecule type" value="Genomic_DNA"/>
</dbReference>
<comment type="similarity">
    <text evidence="1">Belongs to the ISF1/MBR1 family.</text>
</comment>
<feature type="compositionally biased region" description="Basic residues" evidence="3">
    <location>
        <begin position="77"/>
        <end position="88"/>
    </location>
</feature>
<keyword evidence="2" id="KW-0597">Phosphoprotein</keyword>
<dbReference type="InterPro" id="IPR031443">
    <property type="entry name" value="Mbr1"/>
</dbReference>
<keyword evidence="5" id="KW-1185">Reference proteome</keyword>
<evidence type="ECO:0000256" key="1">
    <source>
        <dbReference type="ARBA" id="ARBA00008990"/>
    </source>
</evidence>
<feature type="region of interest" description="Disordered" evidence="3">
    <location>
        <begin position="54"/>
        <end position="111"/>
    </location>
</feature>
<proteinExistence type="inferred from homology"/>
<dbReference type="Proteomes" id="UP001377567">
    <property type="component" value="Unassembled WGS sequence"/>
</dbReference>
<feature type="region of interest" description="Disordered" evidence="3">
    <location>
        <begin position="180"/>
        <end position="224"/>
    </location>
</feature>
<dbReference type="Pfam" id="PF17058">
    <property type="entry name" value="MBR1"/>
    <property type="match status" value="1"/>
</dbReference>
<accession>A0AAV5S1V6</accession>
<feature type="compositionally biased region" description="Polar residues" evidence="3">
    <location>
        <begin position="91"/>
        <end position="102"/>
    </location>
</feature>